<comment type="caution">
    <text evidence="3">The sequence shown here is derived from an EMBL/GenBank/DDBJ whole genome shotgun (WGS) entry which is preliminary data.</text>
</comment>
<feature type="region of interest" description="Disordered" evidence="1">
    <location>
        <begin position="90"/>
        <end position="145"/>
    </location>
</feature>
<evidence type="ECO:0000256" key="2">
    <source>
        <dbReference type="SAM" id="SignalP"/>
    </source>
</evidence>
<evidence type="ECO:0000256" key="1">
    <source>
        <dbReference type="SAM" id="MobiDB-lite"/>
    </source>
</evidence>
<keyword evidence="4" id="KW-1185">Reference proteome</keyword>
<feature type="chain" id="PRO_5035917454" description="Secreted protein" evidence="2">
    <location>
        <begin position="35"/>
        <end position="145"/>
    </location>
</feature>
<evidence type="ECO:0000313" key="4">
    <source>
        <dbReference type="Proteomes" id="UP000823388"/>
    </source>
</evidence>
<reference evidence="3" key="1">
    <citation type="submission" date="2020-05" db="EMBL/GenBank/DDBJ databases">
        <title>WGS assembly of Panicum virgatum.</title>
        <authorList>
            <person name="Lovell J.T."/>
            <person name="Jenkins J."/>
            <person name="Shu S."/>
            <person name="Juenger T.E."/>
            <person name="Schmutz J."/>
        </authorList>
    </citation>
    <scope>NUCLEOTIDE SEQUENCE</scope>
    <source>
        <strain evidence="3">AP13</strain>
    </source>
</reference>
<sequence>MRRHHCSLGSAASRVASPLFFLVASQLLPPAGRGNRGGTTTSSCAHCPPPPSSGHGHGHGHGHGRCLRAVRSAPIRDVRGGGQMRLRLWELGPTRGKREKERATPRVVSSSSDHARHPPSGALWADRETTGALTRAPPLRAARGF</sequence>
<dbReference type="Proteomes" id="UP000823388">
    <property type="component" value="Chromosome 3K"/>
</dbReference>
<accession>A0A8T0UZS3</accession>
<dbReference type="AlphaFoldDB" id="A0A8T0UZS3"/>
<feature type="signal peptide" evidence="2">
    <location>
        <begin position="1"/>
        <end position="34"/>
    </location>
</feature>
<organism evidence="3 4">
    <name type="scientific">Panicum virgatum</name>
    <name type="common">Blackwell switchgrass</name>
    <dbReference type="NCBI Taxonomy" id="38727"/>
    <lineage>
        <taxon>Eukaryota</taxon>
        <taxon>Viridiplantae</taxon>
        <taxon>Streptophyta</taxon>
        <taxon>Embryophyta</taxon>
        <taxon>Tracheophyta</taxon>
        <taxon>Spermatophyta</taxon>
        <taxon>Magnoliopsida</taxon>
        <taxon>Liliopsida</taxon>
        <taxon>Poales</taxon>
        <taxon>Poaceae</taxon>
        <taxon>PACMAD clade</taxon>
        <taxon>Panicoideae</taxon>
        <taxon>Panicodae</taxon>
        <taxon>Paniceae</taxon>
        <taxon>Panicinae</taxon>
        <taxon>Panicum</taxon>
        <taxon>Panicum sect. Hiantes</taxon>
    </lineage>
</organism>
<proteinExistence type="predicted"/>
<gene>
    <name evidence="3" type="ORF">PVAP13_3KG376705</name>
</gene>
<protein>
    <recommendedName>
        <fullName evidence="5">Secreted protein</fullName>
    </recommendedName>
</protein>
<evidence type="ECO:0000313" key="3">
    <source>
        <dbReference type="EMBL" id="KAG2626736.1"/>
    </source>
</evidence>
<feature type="region of interest" description="Disordered" evidence="1">
    <location>
        <begin position="32"/>
        <end position="65"/>
    </location>
</feature>
<keyword evidence="2" id="KW-0732">Signal</keyword>
<feature type="compositionally biased region" description="Low complexity" evidence="1">
    <location>
        <begin position="132"/>
        <end position="145"/>
    </location>
</feature>
<name>A0A8T0UZS3_PANVG</name>
<evidence type="ECO:0008006" key="5">
    <source>
        <dbReference type="Google" id="ProtNLM"/>
    </source>
</evidence>
<feature type="compositionally biased region" description="Basic residues" evidence="1">
    <location>
        <begin position="56"/>
        <end position="65"/>
    </location>
</feature>
<dbReference type="EMBL" id="CM029041">
    <property type="protein sequence ID" value="KAG2626736.1"/>
    <property type="molecule type" value="Genomic_DNA"/>
</dbReference>